<dbReference type="InterPro" id="IPR000403">
    <property type="entry name" value="PI3/4_kinase_cat_dom"/>
</dbReference>
<dbReference type="AlphaFoldDB" id="A0A401T9K3"/>
<dbReference type="PROSITE" id="PS50290">
    <property type="entry name" value="PI3_4_KINASE_3"/>
    <property type="match status" value="1"/>
</dbReference>
<protein>
    <recommendedName>
        <fullName evidence="2">PI3K/PI4K catalytic domain-containing protein</fullName>
    </recommendedName>
</protein>
<dbReference type="InterPro" id="IPR015433">
    <property type="entry name" value="PI3/4_kinase"/>
</dbReference>
<feature type="domain" description="PI3K/PI4K catalytic" evidence="2">
    <location>
        <begin position="1"/>
        <end position="89"/>
    </location>
</feature>
<sequence>SGDDLRQDMLVLQLVKVMDRIWCQEGLNLSMIIYRCISTGRGRGLVELVPDATTLAKIHMKHGIIGPLKEHTLLKWFQEHNPTEEQYKN</sequence>
<dbReference type="Pfam" id="PF00454">
    <property type="entry name" value="PI3_PI4_kinase"/>
    <property type="match status" value="1"/>
</dbReference>
<keyword evidence="4" id="KW-1185">Reference proteome</keyword>
<evidence type="ECO:0000313" key="4">
    <source>
        <dbReference type="Proteomes" id="UP000287033"/>
    </source>
</evidence>
<dbReference type="GO" id="GO:0048015">
    <property type="term" value="P:phosphatidylinositol-mediated signaling"/>
    <property type="evidence" value="ECO:0007669"/>
    <property type="project" value="TreeGrafter"/>
</dbReference>
<dbReference type="GO" id="GO:0043491">
    <property type="term" value="P:phosphatidylinositol 3-kinase/protein kinase B signal transduction"/>
    <property type="evidence" value="ECO:0007669"/>
    <property type="project" value="TreeGrafter"/>
</dbReference>
<evidence type="ECO:0000259" key="2">
    <source>
        <dbReference type="PROSITE" id="PS50290"/>
    </source>
</evidence>
<dbReference type="GO" id="GO:0005737">
    <property type="term" value="C:cytoplasm"/>
    <property type="evidence" value="ECO:0007669"/>
    <property type="project" value="TreeGrafter"/>
</dbReference>
<accession>A0A401T9K3</accession>
<dbReference type="PANTHER" id="PTHR10048:SF29">
    <property type="entry name" value="PHOSPHATIDYLINOSITOL 3-KINASE C2 DOMAIN-CONTAINING SUBUNIT GAMMA"/>
    <property type="match status" value="1"/>
</dbReference>
<evidence type="ECO:0000256" key="1">
    <source>
        <dbReference type="ARBA" id="ARBA00006209"/>
    </source>
</evidence>
<dbReference type="SUPFAM" id="SSF56112">
    <property type="entry name" value="Protein kinase-like (PK-like)"/>
    <property type="match status" value="1"/>
</dbReference>
<dbReference type="STRING" id="137246.A0A401T9K3"/>
<dbReference type="GO" id="GO:0016477">
    <property type="term" value="P:cell migration"/>
    <property type="evidence" value="ECO:0007669"/>
    <property type="project" value="TreeGrafter"/>
</dbReference>
<organism evidence="3 4">
    <name type="scientific">Chiloscyllium punctatum</name>
    <name type="common">Brownbanded bambooshark</name>
    <name type="synonym">Hemiscyllium punctatum</name>
    <dbReference type="NCBI Taxonomy" id="137246"/>
    <lineage>
        <taxon>Eukaryota</taxon>
        <taxon>Metazoa</taxon>
        <taxon>Chordata</taxon>
        <taxon>Craniata</taxon>
        <taxon>Vertebrata</taxon>
        <taxon>Chondrichthyes</taxon>
        <taxon>Elasmobranchii</taxon>
        <taxon>Galeomorphii</taxon>
        <taxon>Galeoidea</taxon>
        <taxon>Orectolobiformes</taxon>
        <taxon>Hemiscylliidae</taxon>
        <taxon>Chiloscyllium</taxon>
    </lineage>
</organism>
<name>A0A401T9K3_CHIPU</name>
<comment type="similarity">
    <text evidence="1">Belongs to the PI3/PI4-kinase family. Type III PI4K subfamily.</text>
</comment>
<gene>
    <name evidence="3" type="ORF">chiPu_0023049</name>
</gene>
<dbReference type="PANTHER" id="PTHR10048">
    <property type="entry name" value="PHOSPHATIDYLINOSITOL KINASE"/>
    <property type="match status" value="1"/>
</dbReference>
<dbReference type="Gene3D" id="3.30.1010.10">
    <property type="entry name" value="Phosphatidylinositol 3-kinase Catalytic Subunit, Chain A, domain 4"/>
    <property type="match status" value="1"/>
</dbReference>
<dbReference type="OrthoDB" id="67688at2759"/>
<dbReference type="InterPro" id="IPR011009">
    <property type="entry name" value="Kinase-like_dom_sf"/>
</dbReference>
<proteinExistence type="inferred from homology"/>
<dbReference type="GO" id="GO:0035005">
    <property type="term" value="F:1-phosphatidylinositol-4-phosphate 3-kinase activity"/>
    <property type="evidence" value="ECO:0007669"/>
    <property type="project" value="TreeGrafter"/>
</dbReference>
<dbReference type="GO" id="GO:0005942">
    <property type="term" value="C:phosphatidylinositol 3-kinase complex"/>
    <property type="evidence" value="ECO:0007669"/>
    <property type="project" value="TreeGrafter"/>
</dbReference>
<evidence type="ECO:0000313" key="3">
    <source>
        <dbReference type="EMBL" id="GCC39297.1"/>
    </source>
</evidence>
<dbReference type="EMBL" id="BEZZ01014676">
    <property type="protein sequence ID" value="GCC39297.1"/>
    <property type="molecule type" value="Genomic_DNA"/>
</dbReference>
<dbReference type="Proteomes" id="UP000287033">
    <property type="component" value="Unassembled WGS sequence"/>
</dbReference>
<dbReference type="GO" id="GO:0016303">
    <property type="term" value="F:1-phosphatidylinositol-3-kinase activity"/>
    <property type="evidence" value="ECO:0007669"/>
    <property type="project" value="TreeGrafter"/>
</dbReference>
<comment type="caution">
    <text evidence="3">The sequence shown here is derived from an EMBL/GenBank/DDBJ whole genome shotgun (WGS) entry which is preliminary data.</text>
</comment>
<dbReference type="GO" id="GO:0005886">
    <property type="term" value="C:plasma membrane"/>
    <property type="evidence" value="ECO:0007669"/>
    <property type="project" value="TreeGrafter"/>
</dbReference>
<feature type="non-terminal residue" evidence="3">
    <location>
        <position position="1"/>
    </location>
</feature>
<dbReference type="OMA" id="IIYRCIS"/>
<reference evidence="3 4" key="1">
    <citation type="journal article" date="2018" name="Nat. Ecol. Evol.">
        <title>Shark genomes provide insights into elasmobranch evolution and the origin of vertebrates.</title>
        <authorList>
            <person name="Hara Y"/>
            <person name="Yamaguchi K"/>
            <person name="Onimaru K"/>
            <person name="Kadota M"/>
            <person name="Koyanagi M"/>
            <person name="Keeley SD"/>
            <person name="Tatsumi K"/>
            <person name="Tanaka K"/>
            <person name="Motone F"/>
            <person name="Kageyama Y"/>
            <person name="Nozu R"/>
            <person name="Adachi N"/>
            <person name="Nishimura O"/>
            <person name="Nakagawa R"/>
            <person name="Tanegashima C"/>
            <person name="Kiyatake I"/>
            <person name="Matsumoto R"/>
            <person name="Murakumo K"/>
            <person name="Nishida K"/>
            <person name="Terakita A"/>
            <person name="Kuratani S"/>
            <person name="Sato K"/>
            <person name="Hyodo S Kuraku.S."/>
        </authorList>
    </citation>
    <scope>NUCLEOTIDE SEQUENCE [LARGE SCALE GENOMIC DNA]</scope>
</reference>
<feature type="non-terminal residue" evidence="3">
    <location>
        <position position="89"/>
    </location>
</feature>